<comment type="caution">
    <text evidence="3">The sequence shown here is derived from an EMBL/GenBank/DDBJ whole genome shotgun (WGS) entry which is preliminary data.</text>
</comment>
<protein>
    <submittedName>
        <fullName evidence="3">Uncharacterized protein</fullName>
    </submittedName>
</protein>
<dbReference type="PROSITE" id="PS51257">
    <property type="entry name" value="PROKAR_LIPOPROTEIN"/>
    <property type="match status" value="1"/>
</dbReference>
<feature type="signal peptide" evidence="2">
    <location>
        <begin position="1"/>
        <end position="22"/>
    </location>
</feature>
<dbReference type="EMBL" id="PRDK01000009">
    <property type="protein sequence ID" value="MBE8714955.1"/>
    <property type="molecule type" value="Genomic_DNA"/>
</dbReference>
<feature type="chain" id="PRO_5036789195" evidence="2">
    <location>
        <begin position="23"/>
        <end position="147"/>
    </location>
</feature>
<proteinExistence type="predicted"/>
<keyword evidence="4" id="KW-1185">Reference proteome</keyword>
<keyword evidence="2" id="KW-0732">Signal</keyword>
<keyword evidence="1" id="KW-1133">Transmembrane helix</keyword>
<evidence type="ECO:0000256" key="1">
    <source>
        <dbReference type="SAM" id="Phobius"/>
    </source>
</evidence>
<evidence type="ECO:0000313" key="3">
    <source>
        <dbReference type="EMBL" id="MBE8714955.1"/>
    </source>
</evidence>
<feature type="transmembrane region" description="Helical" evidence="1">
    <location>
        <begin position="46"/>
        <end position="68"/>
    </location>
</feature>
<evidence type="ECO:0000313" key="4">
    <source>
        <dbReference type="Proteomes" id="UP000616201"/>
    </source>
</evidence>
<feature type="transmembrane region" description="Helical" evidence="1">
    <location>
        <begin position="80"/>
        <end position="108"/>
    </location>
</feature>
<name>A0A928UXB6_9SPHI</name>
<gene>
    <name evidence="3" type="ORF">C4F49_14825</name>
</gene>
<dbReference type="AlphaFoldDB" id="A0A928UXB6"/>
<keyword evidence="1" id="KW-0812">Transmembrane</keyword>
<dbReference type="Proteomes" id="UP000616201">
    <property type="component" value="Unassembled WGS sequence"/>
</dbReference>
<reference evidence="3" key="1">
    <citation type="submission" date="2018-02" db="EMBL/GenBank/DDBJ databases">
        <authorList>
            <person name="Vasarhelyi B.M."/>
            <person name="Deshmukh S."/>
            <person name="Balint B."/>
            <person name="Kukolya J."/>
        </authorList>
    </citation>
    <scope>NUCLEOTIDE SEQUENCE</scope>
    <source>
        <strain evidence="3">KB22</strain>
    </source>
</reference>
<organism evidence="3 4">
    <name type="scientific">Sphingobacterium hungaricum</name>
    <dbReference type="NCBI Taxonomy" id="2082723"/>
    <lineage>
        <taxon>Bacteria</taxon>
        <taxon>Pseudomonadati</taxon>
        <taxon>Bacteroidota</taxon>
        <taxon>Sphingobacteriia</taxon>
        <taxon>Sphingobacteriales</taxon>
        <taxon>Sphingobacteriaceae</taxon>
        <taxon>Sphingobacterium</taxon>
    </lineage>
</organism>
<keyword evidence="1" id="KW-0472">Membrane</keyword>
<accession>A0A928UXB6</accession>
<sequence>MFLKKLVVVLLTISVSCSVAFAQTEEVRNAEYYLESSIKKRKTAKNMLIFGATGVVVGSGLLTYVLYYDGSSHGSDVIDPLTLGAVGATGVTLIGGGLLSLGSIPVFIVSKKHKEKAILLEPTINTTRIRIPNVNPNIATAGVRLRF</sequence>
<dbReference type="RefSeq" id="WP_196936808.1">
    <property type="nucleotide sequence ID" value="NZ_MU158698.1"/>
</dbReference>
<evidence type="ECO:0000256" key="2">
    <source>
        <dbReference type="SAM" id="SignalP"/>
    </source>
</evidence>